<protein>
    <recommendedName>
        <fullName evidence="10">Quaternary amine transport ATP-binding protein</fullName>
        <ecNumber evidence="10">7.6.2.9</ecNumber>
    </recommendedName>
</protein>
<evidence type="ECO:0000256" key="10">
    <source>
        <dbReference type="RuleBase" id="RU369116"/>
    </source>
</evidence>
<comment type="subunit">
    <text evidence="8">The complex is composed of two ATP-binding proteins (OpuCA), two transmembrane proteins (OpuCB and OpuCD) and a solute-binding protein (OpuCC).</text>
</comment>
<dbReference type="Gene3D" id="3.10.580.10">
    <property type="entry name" value="CBS-domain"/>
    <property type="match status" value="1"/>
</dbReference>
<dbReference type="PANTHER" id="PTHR43117">
    <property type="entry name" value="OSMOPROTECTANT IMPORT ATP-BINDING PROTEIN OSMV"/>
    <property type="match status" value="1"/>
</dbReference>
<dbReference type="GO" id="GO:0015418">
    <property type="term" value="F:ABC-type quaternary ammonium compound transporting activity"/>
    <property type="evidence" value="ECO:0007669"/>
    <property type="project" value="UniProtKB-EC"/>
</dbReference>
<dbReference type="EC" id="7.6.2.9" evidence="10"/>
<evidence type="ECO:0000259" key="11">
    <source>
        <dbReference type="PROSITE" id="PS50893"/>
    </source>
</evidence>
<dbReference type="AlphaFoldDB" id="A0A516KEZ0"/>
<dbReference type="InterPro" id="IPR046342">
    <property type="entry name" value="CBS_dom_sf"/>
</dbReference>
<dbReference type="RefSeq" id="WP_143893000.1">
    <property type="nucleotide sequence ID" value="NZ_CP041666.1"/>
</dbReference>
<comment type="subcellular location">
    <subcellularLocation>
        <location evidence="10">Cell inner membrane</location>
        <topology evidence="10">Peripheral membrane protein</topology>
    </subcellularLocation>
</comment>
<dbReference type="OrthoDB" id="9802264at2"/>
<dbReference type="SUPFAM" id="SSF54631">
    <property type="entry name" value="CBS-domain pair"/>
    <property type="match status" value="1"/>
</dbReference>
<dbReference type="GO" id="GO:0005886">
    <property type="term" value="C:plasma membrane"/>
    <property type="evidence" value="ECO:0007669"/>
    <property type="project" value="UniProtKB-SubCell"/>
</dbReference>
<comment type="subunit">
    <text evidence="10">The complex is probably composed of two ATP-binding proteins, two transmembrane proteins and a solute-binding protein.</text>
</comment>
<dbReference type="PROSITE" id="PS50893">
    <property type="entry name" value="ABC_TRANSPORTER_2"/>
    <property type="match status" value="1"/>
</dbReference>
<gene>
    <name evidence="13" type="ORF">FN924_06950</name>
</gene>
<proteinExistence type="inferred from homology"/>
<evidence type="ECO:0000256" key="1">
    <source>
        <dbReference type="ARBA" id="ARBA00005417"/>
    </source>
</evidence>
<evidence type="ECO:0000256" key="7">
    <source>
        <dbReference type="ARBA" id="ARBA00052482"/>
    </source>
</evidence>
<dbReference type="GO" id="GO:0006865">
    <property type="term" value="P:amino acid transport"/>
    <property type="evidence" value="ECO:0007669"/>
    <property type="project" value="UniProtKB-UniRule"/>
</dbReference>
<dbReference type="Proteomes" id="UP000315215">
    <property type="component" value="Chromosome"/>
</dbReference>
<keyword evidence="4 10" id="KW-0547">Nucleotide-binding</keyword>
<dbReference type="GO" id="GO:0016887">
    <property type="term" value="F:ATP hydrolysis activity"/>
    <property type="evidence" value="ECO:0007669"/>
    <property type="project" value="UniProtKB-UniRule"/>
</dbReference>
<keyword evidence="10" id="KW-0472">Membrane</keyword>
<dbReference type="SUPFAM" id="SSF52540">
    <property type="entry name" value="P-loop containing nucleoside triphosphate hydrolases"/>
    <property type="match status" value="1"/>
</dbReference>
<dbReference type="FunFam" id="3.40.50.300:FF:000425">
    <property type="entry name" value="Probable ABC transporter, ATP-binding subunit"/>
    <property type="match status" value="1"/>
</dbReference>
<feature type="domain" description="ABC transporter" evidence="11">
    <location>
        <begin position="2"/>
        <end position="237"/>
    </location>
</feature>
<evidence type="ECO:0000259" key="12">
    <source>
        <dbReference type="PROSITE" id="PS51371"/>
    </source>
</evidence>
<dbReference type="NCBIfam" id="TIGR01186">
    <property type="entry name" value="proV"/>
    <property type="match status" value="1"/>
</dbReference>
<keyword evidence="2 10" id="KW-0813">Transport</keyword>
<dbReference type="SMART" id="SM00382">
    <property type="entry name" value="AAA"/>
    <property type="match status" value="1"/>
</dbReference>
<keyword evidence="10" id="KW-1003">Cell membrane</keyword>
<dbReference type="Gene3D" id="3.40.50.300">
    <property type="entry name" value="P-loop containing nucleotide triphosphate hydrolases"/>
    <property type="match status" value="1"/>
</dbReference>
<dbReference type="PROSITE" id="PS51371">
    <property type="entry name" value="CBS"/>
    <property type="match status" value="1"/>
</dbReference>
<dbReference type="PROSITE" id="PS00211">
    <property type="entry name" value="ABC_TRANSPORTER_1"/>
    <property type="match status" value="1"/>
</dbReference>
<evidence type="ECO:0000256" key="5">
    <source>
        <dbReference type="ARBA" id="ARBA00022840"/>
    </source>
</evidence>
<dbReference type="GO" id="GO:0005524">
    <property type="term" value="F:ATP binding"/>
    <property type="evidence" value="ECO:0007669"/>
    <property type="project" value="UniProtKB-UniRule"/>
</dbReference>
<dbReference type="GO" id="GO:0031460">
    <property type="term" value="P:glycine betaine transport"/>
    <property type="evidence" value="ECO:0007669"/>
    <property type="project" value="InterPro"/>
</dbReference>
<sequence length="325" mass="36807">MITFENVKKTYNDGTVAVDDISFTIPTGNLVTLIGPSGCGKTTTMKMINKLIPLTSGRIWMDSEDIAQKEAVDLRRNIGYVIQRIGLMPHMTIEENVSIVPKLKGWPKENYQKKVDDLLDLVGLDPSIYKKRYPLELSGGQQQRIGVIRALAGDPPIILMDEPFSALDPISREQLQEELKLLQQTIHKTIVFVTHDMDEAIKISDKMVVMKDGRLEQMGTPAEILHSPSNEFVRSFLGEDRIKKAQQTFSLYKSAKTVMKQLDLDKKWNELPRLHQNTSLQEVLKTMLIQQVDTVGIENESNQLIGIIEKDDLLYVIANLQEGVY</sequence>
<dbReference type="InterPro" id="IPR005892">
    <property type="entry name" value="Gly-betaine_transp_ATP-bd"/>
</dbReference>
<keyword evidence="6 9" id="KW-0129">CBS domain</keyword>
<comment type="catalytic activity">
    <reaction evidence="7">
        <text>a quaternary ammonium(out) + ATP + H2O = a quaternary ammonium(in) + ADP + phosphate + H(+)</text>
        <dbReference type="Rhea" id="RHEA:11036"/>
        <dbReference type="ChEBI" id="CHEBI:15377"/>
        <dbReference type="ChEBI" id="CHEBI:15378"/>
        <dbReference type="ChEBI" id="CHEBI:30616"/>
        <dbReference type="ChEBI" id="CHEBI:35267"/>
        <dbReference type="ChEBI" id="CHEBI:43474"/>
        <dbReference type="ChEBI" id="CHEBI:456216"/>
        <dbReference type="EC" id="7.6.2.9"/>
    </reaction>
</comment>
<accession>A0A516KEZ0</accession>
<keyword evidence="5 10" id="KW-0067">ATP-binding</keyword>
<evidence type="ECO:0000256" key="2">
    <source>
        <dbReference type="ARBA" id="ARBA00022448"/>
    </source>
</evidence>
<evidence type="ECO:0000313" key="14">
    <source>
        <dbReference type="Proteomes" id="UP000315215"/>
    </source>
</evidence>
<dbReference type="KEGG" id="aqt:FN924_06950"/>
<keyword evidence="3" id="KW-0677">Repeat</keyword>
<keyword evidence="14" id="KW-1185">Reference proteome</keyword>
<evidence type="ECO:0000256" key="9">
    <source>
        <dbReference type="PROSITE-ProRule" id="PRU00703"/>
    </source>
</evidence>
<dbReference type="InterPro" id="IPR027417">
    <property type="entry name" value="P-loop_NTPase"/>
</dbReference>
<dbReference type="InterPro" id="IPR003439">
    <property type="entry name" value="ABC_transporter-like_ATP-bd"/>
</dbReference>
<dbReference type="InterPro" id="IPR000644">
    <property type="entry name" value="CBS_dom"/>
</dbReference>
<keyword evidence="10" id="KW-0997">Cell inner membrane</keyword>
<dbReference type="PANTHER" id="PTHR43117:SF4">
    <property type="entry name" value="OSMOPROTECTANT IMPORT ATP-BINDING PROTEIN OSMV"/>
    <property type="match status" value="1"/>
</dbReference>
<name>A0A516KEZ0_9BACI</name>
<evidence type="ECO:0000256" key="8">
    <source>
        <dbReference type="ARBA" id="ARBA00063934"/>
    </source>
</evidence>
<evidence type="ECO:0000256" key="6">
    <source>
        <dbReference type="ARBA" id="ARBA00023122"/>
    </source>
</evidence>
<dbReference type="InterPro" id="IPR003593">
    <property type="entry name" value="AAA+_ATPase"/>
</dbReference>
<dbReference type="InterPro" id="IPR017871">
    <property type="entry name" value="ABC_transporter-like_CS"/>
</dbReference>
<comment type="similarity">
    <text evidence="1 10">Belongs to the ABC transporter superfamily.</text>
</comment>
<reference evidence="13 14" key="1">
    <citation type="submission" date="2019-07" db="EMBL/GenBank/DDBJ databases">
        <authorList>
            <person name="Li J."/>
        </authorList>
    </citation>
    <scope>NUCLEOTIDE SEQUENCE [LARGE SCALE GENOMIC DNA]</scope>
    <source>
        <strain evidence="13 14">TKL69</strain>
    </source>
</reference>
<evidence type="ECO:0000256" key="3">
    <source>
        <dbReference type="ARBA" id="ARBA00022737"/>
    </source>
</evidence>
<dbReference type="Pfam" id="PF00005">
    <property type="entry name" value="ABC_tran"/>
    <property type="match status" value="1"/>
</dbReference>
<evidence type="ECO:0000256" key="4">
    <source>
        <dbReference type="ARBA" id="ARBA00022741"/>
    </source>
</evidence>
<feature type="domain" description="CBS" evidence="12">
    <location>
        <begin position="264"/>
        <end position="323"/>
    </location>
</feature>
<dbReference type="EMBL" id="CP041666">
    <property type="protein sequence ID" value="QDP39927.1"/>
    <property type="molecule type" value="Genomic_DNA"/>
</dbReference>
<evidence type="ECO:0000313" key="13">
    <source>
        <dbReference type="EMBL" id="QDP39927.1"/>
    </source>
</evidence>
<organism evidence="13 14">
    <name type="scientific">Radiobacillus deserti</name>
    <dbReference type="NCBI Taxonomy" id="2594883"/>
    <lineage>
        <taxon>Bacteria</taxon>
        <taxon>Bacillati</taxon>
        <taxon>Bacillota</taxon>
        <taxon>Bacilli</taxon>
        <taxon>Bacillales</taxon>
        <taxon>Bacillaceae</taxon>
        <taxon>Radiobacillus</taxon>
    </lineage>
</organism>